<comment type="caution">
    <text evidence="2">The sequence shown here is derived from an EMBL/GenBank/DDBJ whole genome shotgun (WGS) entry which is preliminary data.</text>
</comment>
<feature type="compositionally biased region" description="Basic residues" evidence="1">
    <location>
        <begin position="570"/>
        <end position="580"/>
    </location>
</feature>
<evidence type="ECO:0000313" key="2">
    <source>
        <dbReference type="EMBL" id="KAF7702273.1"/>
    </source>
</evidence>
<reference evidence="2" key="1">
    <citation type="submission" date="2020-08" db="EMBL/GenBank/DDBJ databases">
        <title>Chromosome-level assembly of Southern catfish (Silurus meridionalis) provides insights into visual adaptation to the nocturnal and benthic lifestyles.</title>
        <authorList>
            <person name="Zhang Y."/>
            <person name="Wang D."/>
            <person name="Peng Z."/>
        </authorList>
    </citation>
    <scope>NUCLEOTIDE SEQUENCE</scope>
    <source>
        <strain evidence="2">SWU-2019-XX</strain>
        <tissue evidence="2">Muscle</tissue>
    </source>
</reference>
<organism evidence="2 3">
    <name type="scientific">Silurus meridionalis</name>
    <name type="common">Southern catfish</name>
    <name type="synonym">Silurus soldatovi meridionalis</name>
    <dbReference type="NCBI Taxonomy" id="175797"/>
    <lineage>
        <taxon>Eukaryota</taxon>
        <taxon>Metazoa</taxon>
        <taxon>Chordata</taxon>
        <taxon>Craniata</taxon>
        <taxon>Vertebrata</taxon>
        <taxon>Euteleostomi</taxon>
        <taxon>Actinopterygii</taxon>
        <taxon>Neopterygii</taxon>
        <taxon>Teleostei</taxon>
        <taxon>Ostariophysi</taxon>
        <taxon>Siluriformes</taxon>
        <taxon>Siluridae</taxon>
        <taxon>Silurus</taxon>
    </lineage>
</organism>
<sequence>MTSKDNSSSEHALINLIYRHLKENGYKKAASALKKHDPQVKTTTVKVSLGDIFEKWTSEKRKSDKHNYLCTSSVPKPAANATHHTSSDKKVKSQTQTAARTTEQISTGSRTEEDSDSDSSLDVEKWKRLALQLSDSDIAKMDIITKVSTSTAKAQKKRTPAQPKKKQDQTIENGKPSPNKSKAKSSSKKSDKIKTPLKPPASSICESDKVKTPPNKAIVAEHNVSSPQSKMVTSLSDQVAIPKTDVSDALSEFNKIKIKRKKSHSLSESDSNKTPSKTAKSEKTEDFLEPKPTDGLRKKKKSKADVKVTKPESLETTSSSTYLGVSMQKSQCGLDSVELSESNSSECVSLSDPAETPTQKSKSKKSKKSKEPGDMAMPSEEGQIKGNNETFQKSSKKAKKILFEEIGTEKPSKKIEIEVATSILEPLSSETPSKKSKTKKGLEANHLDSQSKKDVADVTEVEGSRNSSSKPDHIENLSKKSKRKRTDSSGEKETSEWDNSEVANNLGKSSEGQCEESVSAVEENENPEPRKKKKKKKDKEKQKTESDENAEDVPPTPPAEDFPDPLPSIQKKHKKKKHKHRDEETPAMLTPASEEDSPKKKKKSSKKKEQADV</sequence>
<dbReference type="OrthoDB" id="9838304at2759"/>
<dbReference type="AlphaFoldDB" id="A0A8T0B7D3"/>
<feature type="region of interest" description="Disordered" evidence="1">
    <location>
        <begin position="148"/>
        <end position="396"/>
    </location>
</feature>
<evidence type="ECO:0000313" key="3">
    <source>
        <dbReference type="Proteomes" id="UP000606274"/>
    </source>
</evidence>
<keyword evidence="3" id="KW-1185">Reference proteome</keyword>
<feature type="region of interest" description="Disordered" evidence="1">
    <location>
        <begin position="63"/>
        <end position="123"/>
    </location>
</feature>
<feature type="compositionally biased region" description="Basic and acidic residues" evidence="1">
    <location>
        <begin position="303"/>
        <end position="313"/>
    </location>
</feature>
<feature type="compositionally biased region" description="Low complexity" evidence="1">
    <location>
        <begin position="334"/>
        <end position="352"/>
    </location>
</feature>
<feature type="compositionally biased region" description="Basic and acidic residues" evidence="1">
    <location>
        <begin position="440"/>
        <end position="456"/>
    </location>
</feature>
<accession>A0A8T0B7D3</accession>
<gene>
    <name evidence="2" type="ORF">HF521_001556</name>
</gene>
<feature type="compositionally biased region" description="Polar residues" evidence="1">
    <location>
        <begin position="223"/>
        <end position="237"/>
    </location>
</feature>
<proteinExistence type="predicted"/>
<feature type="compositionally biased region" description="Basic and acidic residues" evidence="1">
    <location>
        <begin position="279"/>
        <end position="296"/>
    </location>
</feature>
<dbReference type="EMBL" id="JABFDY010000010">
    <property type="protein sequence ID" value="KAF7702273.1"/>
    <property type="molecule type" value="Genomic_DNA"/>
</dbReference>
<protein>
    <recommendedName>
        <fullName evidence="4">LisH domain-containing protein</fullName>
    </recommendedName>
</protein>
<name>A0A8T0B7D3_SILME</name>
<feature type="compositionally biased region" description="Polar residues" evidence="1">
    <location>
        <begin position="93"/>
        <end position="109"/>
    </location>
</feature>
<feature type="compositionally biased region" description="Basic and acidic residues" evidence="1">
    <location>
        <begin position="486"/>
        <end position="495"/>
    </location>
</feature>
<feature type="region of interest" description="Disordered" evidence="1">
    <location>
        <begin position="423"/>
        <end position="613"/>
    </location>
</feature>
<evidence type="ECO:0008006" key="4">
    <source>
        <dbReference type="Google" id="ProtNLM"/>
    </source>
</evidence>
<feature type="compositionally biased region" description="Polar residues" evidence="1">
    <location>
        <begin position="501"/>
        <end position="512"/>
    </location>
</feature>
<feature type="compositionally biased region" description="Pro residues" evidence="1">
    <location>
        <begin position="554"/>
        <end position="566"/>
    </location>
</feature>
<dbReference type="InterPro" id="IPR006594">
    <property type="entry name" value="LisH"/>
</dbReference>
<dbReference type="PROSITE" id="PS50896">
    <property type="entry name" value="LISH"/>
    <property type="match status" value="1"/>
</dbReference>
<evidence type="ECO:0000256" key="1">
    <source>
        <dbReference type="SAM" id="MobiDB-lite"/>
    </source>
</evidence>
<dbReference type="Proteomes" id="UP000606274">
    <property type="component" value="Unassembled WGS sequence"/>
</dbReference>